<dbReference type="InterPro" id="IPR038071">
    <property type="entry name" value="UROD/MetE-like_sf"/>
</dbReference>
<reference evidence="1" key="1">
    <citation type="submission" date="2019-08" db="EMBL/GenBank/DDBJ databases">
        <authorList>
            <person name="Kucharzyk K."/>
            <person name="Murdoch R.W."/>
            <person name="Higgins S."/>
            <person name="Loffler F."/>
        </authorList>
    </citation>
    <scope>NUCLEOTIDE SEQUENCE</scope>
</reference>
<evidence type="ECO:0008006" key="2">
    <source>
        <dbReference type="Google" id="ProtNLM"/>
    </source>
</evidence>
<name>A0A644Y782_9ZZZZ</name>
<protein>
    <recommendedName>
        <fullName evidence="2">Uroporphyrinogen decarboxylase (URO-D) domain-containing protein</fullName>
    </recommendedName>
</protein>
<dbReference type="Gene3D" id="3.20.20.210">
    <property type="match status" value="1"/>
</dbReference>
<organism evidence="1">
    <name type="scientific">bioreactor metagenome</name>
    <dbReference type="NCBI Taxonomy" id="1076179"/>
    <lineage>
        <taxon>unclassified sequences</taxon>
        <taxon>metagenomes</taxon>
        <taxon>ecological metagenomes</taxon>
    </lineage>
</organism>
<comment type="caution">
    <text evidence="1">The sequence shown here is derived from an EMBL/GenBank/DDBJ whole genome shotgun (WGS) entry which is preliminary data.</text>
</comment>
<gene>
    <name evidence="1" type="ORF">SDC9_70640</name>
</gene>
<accession>A0A644Y782</accession>
<dbReference type="AlphaFoldDB" id="A0A644Y782"/>
<proteinExistence type="predicted"/>
<sequence length="356" mass="40633">MKYINNFEERRQRHKALFAHERVDRCCISVRAPIGGFVQELMPNDAAERELYWADKERVYRRAVREFENTYFAGDAIPTLRLNLGAAGHAGFFQGVKHEFRDSVWFFPNEAIGSDASRIIFDPSQILYQKTIEFAKYLVEKANGDFIVSMPDITGNADVLAHLIGSDNLLYDLYDEPEFIEEALKTIQKVFLGVCAECFEIYKNAGQTANSIGWLTTYCEGTHMQMQCDLSVMVSNAMFRKFFLSELREQADYFDYPLYHLDGQEQRAHLDDLLSIEKLNMIQWTSVAGQPQPIHFIDSLRKIQKAGKGLLLTVTPAEVSALLENLSSRGLYLVVKASTPEEADEVVRCAERLSHD</sequence>
<evidence type="ECO:0000313" key="1">
    <source>
        <dbReference type="EMBL" id="MPM24159.1"/>
    </source>
</evidence>
<dbReference type="EMBL" id="VSSQ01004199">
    <property type="protein sequence ID" value="MPM24159.1"/>
    <property type="molecule type" value="Genomic_DNA"/>
</dbReference>